<evidence type="ECO:0000256" key="6">
    <source>
        <dbReference type="HAMAP-Rule" id="MF_03111"/>
    </source>
</evidence>
<dbReference type="AlphaFoldDB" id="H2Y7F8"/>
<dbReference type="GO" id="GO:0008270">
    <property type="term" value="F:zinc ion binding"/>
    <property type="evidence" value="ECO:0007669"/>
    <property type="project" value="UniProtKB-UniRule"/>
</dbReference>
<reference evidence="7" key="2">
    <citation type="submission" date="2025-08" db="UniProtKB">
        <authorList>
            <consortium name="Ensembl"/>
        </authorList>
    </citation>
    <scope>IDENTIFICATION</scope>
</reference>
<evidence type="ECO:0000313" key="8">
    <source>
        <dbReference type="Proteomes" id="UP000007875"/>
    </source>
</evidence>
<evidence type="ECO:0000256" key="3">
    <source>
        <dbReference type="ARBA" id="ARBA00023128"/>
    </source>
</evidence>
<organism evidence="7 8">
    <name type="scientific">Ciona savignyi</name>
    <name type="common">Pacific transparent sea squirt</name>
    <dbReference type="NCBI Taxonomy" id="51511"/>
    <lineage>
        <taxon>Eukaryota</taxon>
        <taxon>Metazoa</taxon>
        <taxon>Chordata</taxon>
        <taxon>Tunicata</taxon>
        <taxon>Ascidiacea</taxon>
        <taxon>Phlebobranchia</taxon>
        <taxon>Cionidae</taxon>
        <taxon>Ciona</taxon>
    </lineage>
</organism>
<dbReference type="Pfam" id="PF05019">
    <property type="entry name" value="Coq4"/>
    <property type="match status" value="1"/>
</dbReference>
<dbReference type="GO" id="GO:0031314">
    <property type="term" value="C:extrinsic component of mitochondrial inner membrane"/>
    <property type="evidence" value="ECO:0007669"/>
    <property type="project" value="UniProtKB-UniRule"/>
</dbReference>
<name>H2Y7F8_CIOSA</name>
<sequence length="196" mass="22570">MAALYPNHIPISAFSRLLLGTSSAITALRNPYRDDMVAVCSETTACKALEYMQDKMQNNSTGRRILDEKPRINTSTVDLKLLRALPESTFGRQYVNMLNRYKITPDSRKEVKFVDNPDLAYVMQRYRETHDFNHLLLGQRTDLRGEVNVKWFEAIQTTLPMCWLAAIGGTTRVKSKKTTTAFYRRLTKSDTNFYDV</sequence>
<keyword evidence="3 6" id="KW-0496">Mitochondrion</keyword>
<accession>H2Y7F8</accession>
<keyword evidence="5 6" id="KW-0456">Lyase</keyword>
<comment type="cofactor">
    <cofactor evidence="6">
        <name>Zn(2+)</name>
        <dbReference type="ChEBI" id="CHEBI:29105"/>
    </cofactor>
</comment>
<dbReference type="HOGENOM" id="CLU_061241_1_1_1"/>
<evidence type="ECO:0000256" key="2">
    <source>
        <dbReference type="ARBA" id="ARBA00022792"/>
    </source>
</evidence>
<dbReference type="PANTHER" id="PTHR12922">
    <property type="entry name" value="UBIQUINONE BIOSYNTHESIS PROTEIN"/>
    <property type="match status" value="1"/>
</dbReference>
<keyword evidence="6" id="KW-0862">Zinc</keyword>
<comment type="pathway">
    <text evidence="6">Cofactor biosynthesis; ubiquinone biosynthesis.</text>
</comment>
<evidence type="ECO:0000256" key="1">
    <source>
        <dbReference type="ARBA" id="ARBA00022688"/>
    </source>
</evidence>
<dbReference type="InterPro" id="IPR027540">
    <property type="entry name" value="Coq4_euk"/>
</dbReference>
<feature type="binding site" evidence="6">
    <location>
        <position position="131"/>
    </location>
    <ligand>
        <name>Zn(2+)</name>
        <dbReference type="ChEBI" id="CHEBI:29105"/>
    </ligand>
</feature>
<keyword evidence="4 6" id="KW-0472">Membrane</keyword>
<comment type="similarity">
    <text evidence="6">Belongs to the COQ4 family.</text>
</comment>
<comment type="function">
    <text evidence="6">Lyase that catalyzes the C1-decarboxylation of 4-hydroxy-3-methoxy-5-(all-trans-polyprenyl)benzoic acid into 2-methoxy-6-(all-trans-polyprenyl)phenol during ubiquinone biosynthesis.</text>
</comment>
<keyword evidence="1 6" id="KW-0831">Ubiquinone biosynthesis</keyword>
<dbReference type="EC" id="4.1.1.130" evidence="6"/>
<feature type="binding site" evidence="6">
    <location>
        <position position="130"/>
    </location>
    <ligand>
        <name>Zn(2+)</name>
        <dbReference type="ChEBI" id="CHEBI:29105"/>
    </ligand>
</feature>
<keyword evidence="6" id="KW-0479">Metal-binding</keyword>
<evidence type="ECO:0000313" key="7">
    <source>
        <dbReference type="Ensembl" id="ENSCSAVP00000001256.1"/>
    </source>
</evidence>
<comment type="subunit">
    <text evidence="6">Component of a multi-subunit COQ enzyme complex.</text>
</comment>
<dbReference type="eggNOG" id="KOG3244">
    <property type="taxonomic scope" value="Eukaryota"/>
</dbReference>
<dbReference type="PANTHER" id="PTHR12922:SF7">
    <property type="entry name" value="UBIQUINONE BIOSYNTHESIS PROTEIN COQ4 HOMOLOG, MITOCHONDRIAL"/>
    <property type="match status" value="1"/>
</dbReference>
<dbReference type="GeneTree" id="ENSGT00390000003828"/>
<dbReference type="UniPathway" id="UPA00232"/>
<dbReference type="InterPro" id="IPR007715">
    <property type="entry name" value="Coq4"/>
</dbReference>
<dbReference type="GO" id="GO:0120539">
    <property type="term" value="F:4-hydroxy-3-methoxy-5-polyprenylbenzoate decarboxylase activity"/>
    <property type="evidence" value="ECO:0007669"/>
    <property type="project" value="UniProtKB-EC"/>
</dbReference>
<keyword evidence="8" id="KW-1185">Reference proteome</keyword>
<dbReference type="OMA" id="XERPRIS"/>
<reference evidence="8" key="1">
    <citation type="submission" date="2003-08" db="EMBL/GenBank/DDBJ databases">
        <authorList>
            <person name="Birren B."/>
            <person name="Nusbaum C."/>
            <person name="Abebe A."/>
            <person name="Abouelleil A."/>
            <person name="Adekoya E."/>
            <person name="Ait-zahra M."/>
            <person name="Allen N."/>
            <person name="Allen T."/>
            <person name="An P."/>
            <person name="Anderson M."/>
            <person name="Anderson S."/>
            <person name="Arachchi H."/>
            <person name="Armbruster J."/>
            <person name="Bachantsang P."/>
            <person name="Baldwin J."/>
            <person name="Barry A."/>
            <person name="Bayul T."/>
            <person name="Blitshsteyn B."/>
            <person name="Bloom T."/>
            <person name="Blye J."/>
            <person name="Boguslavskiy L."/>
            <person name="Borowsky M."/>
            <person name="Boukhgalter B."/>
            <person name="Brunache A."/>
            <person name="Butler J."/>
            <person name="Calixte N."/>
            <person name="Calvo S."/>
            <person name="Camarata J."/>
            <person name="Campo K."/>
            <person name="Chang J."/>
            <person name="Cheshatsang Y."/>
            <person name="Citroen M."/>
            <person name="Collymore A."/>
            <person name="Considine T."/>
            <person name="Cook A."/>
            <person name="Cooke P."/>
            <person name="Corum B."/>
            <person name="Cuomo C."/>
            <person name="David R."/>
            <person name="Dawoe T."/>
            <person name="Degray S."/>
            <person name="Dodge S."/>
            <person name="Dooley K."/>
            <person name="Dorje P."/>
            <person name="Dorjee K."/>
            <person name="Dorris L."/>
            <person name="Duffey N."/>
            <person name="Dupes A."/>
            <person name="Elkins T."/>
            <person name="Engels R."/>
            <person name="Erickson J."/>
            <person name="Farina A."/>
            <person name="Faro S."/>
            <person name="Ferreira P."/>
            <person name="Fischer H."/>
            <person name="Fitzgerald M."/>
            <person name="Foley K."/>
            <person name="Gage D."/>
            <person name="Galagan J."/>
            <person name="Gearin G."/>
            <person name="Gnerre S."/>
            <person name="Gnirke A."/>
            <person name="Goyette A."/>
            <person name="Graham J."/>
            <person name="Grandbois E."/>
            <person name="Gyaltsen K."/>
            <person name="Hafez N."/>
            <person name="Hagopian D."/>
            <person name="Hagos B."/>
            <person name="Hall J."/>
            <person name="Hatcher B."/>
            <person name="Heller A."/>
            <person name="Higgins H."/>
            <person name="Honan T."/>
            <person name="Horn A."/>
            <person name="Houde N."/>
            <person name="Hughes L."/>
            <person name="Hulme W."/>
            <person name="Husby E."/>
            <person name="Iliev I."/>
            <person name="Jaffe D."/>
            <person name="Jones C."/>
            <person name="Kamal M."/>
            <person name="Kamat A."/>
            <person name="Kamvysselis M."/>
            <person name="Karlsson E."/>
            <person name="Kells C."/>
            <person name="Kieu A."/>
            <person name="Kisner P."/>
            <person name="Kodira C."/>
            <person name="Kulbokas E."/>
            <person name="Labutti K."/>
            <person name="Lama D."/>
            <person name="Landers T."/>
            <person name="Leger J."/>
            <person name="Levine S."/>
            <person name="Lewis D."/>
            <person name="Lewis T."/>
            <person name="Lindblad-toh K."/>
            <person name="Liu X."/>
            <person name="Lokyitsang T."/>
            <person name="Lokyitsang Y."/>
            <person name="Lucien O."/>
            <person name="Lui A."/>
            <person name="Ma L.J."/>
            <person name="Mabbitt R."/>
            <person name="Macdonald J."/>
            <person name="Maclean C."/>
            <person name="Major J."/>
            <person name="Manning J."/>
            <person name="Marabella R."/>
            <person name="Maru K."/>
            <person name="Matthews C."/>
            <person name="Mauceli E."/>
            <person name="Mccarthy M."/>
            <person name="Mcdonough S."/>
            <person name="Mcghee T."/>
            <person name="Meldrim J."/>
            <person name="Meneus L."/>
            <person name="Mesirov J."/>
            <person name="Mihalev A."/>
            <person name="Mihova T."/>
            <person name="Mikkelsen T."/>
            <person name="Mlenga V."/>
            <person name="Moru K."/>
            <person name="Mozes J."/>
            <person name="Mulrain L."/>
            <person name="Munson G."/>
            <person name="Naylor J."/>
            <person name="Newes C."/>
            <person name="Nguyen C."/>
            <person name="Nguyen N."/>
            <person name="Nguyen T."/>
            <person name="Nicol R."/>
            <person name="Nielsen C."/>
            <person name="Nizzari M."/>
            <person name="Norbu C."/>
            <person name="Norbu N."/>
            <person name="O'donnell P."/>
            <person name="Okoawo O."/>
            <person name="O'leary S."/>
            <person name="Omotosho B."/>
            <person name="O'neill K."/>
            <person name="Osman S."/>
            <person name="Parker S."/>
            <person name="Perrin D."/>
            <person name="Phunkhang P."/>
            <person name="Piqani B."/>
            <person name="Purcell S."/>
            <person name="Rachupka T."/>
            <person name="Ramasamy U."/>
            <person name="Rameau R."/>
            <person name="Ray V."/>
            <person name="Raymond C."/>
            <person name="Retta R."/>
            <person name="Richardson S."/>
            <person name="Rise C."/>
            <person name="Rodriguez J."/>
            <person name="Rogers J."/>
            <person name="Rogov P."/>
            <person name="Rutman M."/>
            <person name="Schupbach R."/>
            <person name="Seaman C."/>
            <person name="Settipalli S."/>
            <person name="Sharpe T."/>
            <person name="Sheridan J."/>
            <person name="Sherpa N."/>
            <person name="Shi J."/>
            <person name="Smirnov S."/>
            <person name="Smith C."/>
            <person name="Sougnez C."/>
            <person name="Spencer B."/>
            <person name="Stalker J."/>
            <person name="Stange-thomann N."/>
            <person name="Stavropoulos S."/>
            <person name="Stetson K."/>
            <person name="Stone C."/>
            <person name="Stone S."/>
            <person name="Stubbs M."/>
            <person name="Talamas J."/>
            <person name="Tchuinga P."/>
            <person name="Tenzing P."/>
            <person name="Tesfaye S."/>
            <person name="Theodore J."/>
            <person name="Thoulutsang Y."/>
            <person name="Topham K."/>
            <person name="Towey S."/>
            <person name="Tsamla T."/>
            <person name="Tsomo N."/>
            <person name="Vallee D."/>
            <person name="Vassiliev H."/>
            <person name="Venkataraman V."/>
            <person name="Vinson J."/>
            <person name="Vo A."/>
            <person name="Wade C."/>
            <person name="Wang S."/>
            <person name="Wangchuk T."/>
            <person name="Wangdi T."/>
            <person name="Whittaker C."/>
            <person name="Wilkinson J."/>
            <person name="Wu Y."/>
            <person name="Wyman D."/>
            <person name="Yadav S."/>
            <person name="Yang S."/>
            <person name="Yang X."/>
            <person name="Yeager S."/>
            <person name="Yee E."/>
            <person name="Young G."/>
            <person name="Zainoun J."/>
            <person name="Zembeck L."/>
            <person name="Zimmer A."/>
            <person name="Zody M."/>
            <person name="Lander E."/>
        </authorList>
    </citation>
    <scope>NUCLEOTIDE SEQUENCE [LARGE SCALE GENOMIC DNA]</scope>
</reference>
<evidence type="ECO:0000256" key="4">
    <source>
        <dbReference type="ARBA" id="ARBA00023136"/>
    </source>
</evidence>
<protein>
    <recommendedName>
        <fullName evidence="6">Ubiquinone biosynthesis protein COQ4 homolog, mitochondrial</fullName>
    </recommendedName>
    <alternativeName>
        <fullName evidence="6">4-hydroxy-3-methoxy-5-polyprenylbenzoate decarboxylase</fullName>
        <ecNumber evidence="6">4.1.1.130</ecNumber>
    </alternativeName>
    <alternativeName>
        <fullName evidence="6">Coenzyme Q biosynthesis protein 4 homolog</fullName>
    </alternativeName>
</protein>
<dbReference type="STRING" id="51511.ENSCSAVP00000001256"/>
<reference evidence="7" key="3">
    <citation type="submission" date="2025-09" db="UniProtKB">
        <authorList>
            <consortium name="Ensembl"/>
        </authorList>
    </citation>
    <scope>IDENTIFICATION</scope>
</reference>
<dbReference type="HAMAP" id="MF_03111">
    <property type="entry name" value="Coq4"/>
    <property type="match status" value="1"/>
</dbReference>
<dbReference type="InParanoid" id="H2Y7F8"/>
<feature type="binding site" evidence="6">
    <location>
        <position position="134"/>
    </location>
    <ligand>
        <name>Zn(2+)</name>
        <dbReference type="ChEBI" id="CHEBI:29105"/>
    </ligand>
</feature>
<comment type="subcellular location">
    <subcellularLocation>
        <location evidence="6">Mitochondrion inner membrane</location>
        <topology evidence="6">Peripheral membrane protein</topology>
        <orientation evidence="6">Matrix side</orientation>
    </subcellularLocation>
</comment>
<evidence type="ECO:0000256" key="5">
    <source>
        <dbReference type="ARBA" id="ARBA00023239"/>
    </source>
</evidence>
<keyword evidence="2 6" id="KW-0999">Mitochondrion inner membrane</keyword>
<dbReference type="Ensembl" id="ENSCSAVT00000001271.1">
    <property type="protein sequence ID" value="ENSCSAVP00000001256.1"/>
    <property type="gene ID" value="ENSCSAVG00000000700.1"/>
</dbReference>
<dbReference type="Proteomes" id="UP000007875">
    <property type="component" value="Unassembled WGS sequence"/>
</dbReference>
<feature type="binding site" evidence="6">
    <location>
        <position position="146"/>
    </location>
    <ligand>
        <name>Zn(2+)</name>
        <dbReference type="ChEBI" id="CHEBI:29105"/>
    </ligand>
</feature>
<dbReference type="FunCoup" id="H2Y7F8">
    <property type="interactions" value="36"/>
</dbReference>
<proteinExistence type="inferred from homology"/>
<comment type="catalytic activity">
    <reaction evidence="6">
        <text>a 4-hydroxy-3-methoxy-5-(all-trans-polyprenyl)benzoate + H(+) = a 2-methoxy-6-(all-trans-polyprenyl)phenol + CO2</text>
        <dbReference type="Rhea" id="RHEA:81179"/>
        <dbReference type="Rhea" id="RHEA-COMP:9551"/>
        <dbReference type="Rhea" id="RHEA-COMP:10931"/>
        <dbReference type="ChEBI" id="CHEBI:15378"/>
        <dbReference type="ChEBI" id="CHEBI:16526"/>
        <dbReference type="ChEBI" id="CHEBI:62731"/>
        <dbReference type="ChEBI" id="CHEBI:84443"/>
        <dbReference type="EC" id="4.1.1.130"/>
    </reaction>
</comment>